<dbReference type="Proteomes" id="UP001632038">
    <property type="component" value="Unassembled WGS sequence"/>
</dbReference>
<proteinExistence type="predicted"/>
<feature type="region of interest" description="Disordered" evidence="6">
    <location>
        <begin position="509"/>
        <end position="530"/>
    </location>
</feature>
<dbReference type="Gene3D" id="2.40.330.10">
    <property type="entry name" value="DNA-binding pseudobarrel domain"/>
    <property type="match status" value="1"/>
</dbReference>
<evidence type="ECO:0000256" key="2">
    <source>
        <dbReference type="ARBA" id="ARBA00023015"/>
    </source>
</evidence>
<dbReference type="InterPro" id="IPR050655">
    <property type="entry name" value="Plant_B3_domain"/>
</dbReference>
<feature type="compositionally biased region" description="Basic and acidic residues" evidence="6">
    <location>
        <begin position="244"/>
        <end position="253"/>
    </location>
</feature>
<evidence type="ECO:0000313" key="9">
    <source>
        <dbReference type="Proteomes" id="UP001632038"/>
    </source>
</evidence>
<dbReference type="Pfam" id="PF02362">
    <property type="entry name" value="B3"/>
    <property type="match status" value="1"/>
</dbReference>
<dbReference type="PANTHER" id="PTHR31920">
    <property type="entry name" value="B3 DOMAIN-CONTAINING"/>
    <property type="match status" value="1"/>
</dbReference>
<keyword evidence="4" id="KW-0804">Transcription</keyword>
<reference evidence="9" key="1">
    <citation type="journal article" date="2024" name="IScience">
        <title>Strigolactones Initiate the Formation of Haustorium-like Structures in Castilleja.</title>
        <authorList>
            <person name="Buerger M."/>
            <person name="Peterson D."/>
            <person name="Chory J."/>
        </authorList>
    </citation>
    <scope>NUCLEOTIDE SEQUENCE [LARGE SCALE GENOMIC DNA]</scope>
</reference>
<evidence type="ECO:0000256" key="6">
    <source>
        <dbReference type="SAM" id="MobiDB-lite"/>
    </source>
</evidence>
<evidence type="ECO:0000259" key="7">
    <source>
        <dbReference type="PROSITE" id="PS50863"/>
    </source>
</evidence>
<name>A0ABD3BLD3_9LAMI</name>
<sequence length="546" mass="62306">MARIGVTHNERAKNQETSHQKPRDNSPTVTRFFKVMFGKNHWNVLYLPPKFARKVQHLVGKKTSIEDSDGTRWPVTYSYSDGSLAFRKGWSEFFVAHGLKSGHFVLFNYVNESHFVVNIFDESAMEITDFNYFDSRRNKRLRPNPEIISVDDPSQPTEESLPEKPSSDDSVASRLEFRDFQTQPNVKVRPMCTIMDDPSLMIDRRDNGCYSQGEGVNILYDLSCFEMEEKKGVLNEYEKSPFFTEQDKKHPNDTEMSEVNGQPNDFDKFEEALGKKIESCRTDNTKINAPICVEKLDKVSENIVAASRSVKIEQLKMNVIHENRETFVDKASSKKTDQIILKGGAAQTSAIRSEKINSHFGNISTDKPRVKPSNNNINLRKGEQDVISGFRNGDNKLRASGIESLSVNHNKTNERRDYTVKPRYPESSVSSAVPKSPFGQRVVKKELLELRAKGKNIPEVPYDKSPINETRDGKMFLPQVKVEPDLPCTGAPSPFSTKVESQLYLRDARAHSISNRKERSEREQEGYISERPERKALSRALLVWLV</sequence>
<dbReference type="CDD" id="cd10017">
    <property type="entry name" value="B3_DNA"/>
    <property type="match status" value="1"/>
</dbReference>
<feature type="region of interest" description="Disordered" evidence="6">
    <location>
        <begin position="1"/>
        <end position="27"/>
    </location>
</feature>
<feature type="region of interest" description="Disordered" evidence="6">
    <location>
        <begin position="244"/>
        <end position="265"/>
    </location>
</feature>
<comment type="subcellular location">
    <subcellularLocation>
        <location evidence="1">Nucleus</location>
    </subcellularLocation>
</comment>
<dbReference type="EMBL" id="JAVIJP010000081">
    <property type="protein sequence ID" value="KAL3617545.1"/>
    <property type="molecule type" value="Genomic_DNA"/>
</dbReference>
<dbReference type="GO" id="GO:0003677">
    <property type="term" value="F:DNA binding"/>
    <property type="evidence" value="ECO:0007669"/>
    <property type="project" value="UniProtKB-KW"/>
</dbReference>
<evidence type="ECO:0000256" key="5">
    <source>
        <dbReference type="ARBA" id="ARBA00023242"/>
    </source>
</evidence>
<evidence type="ECO:0000256" key="1">
    <source>
        <dbReference type="ARBA" id="ARBA00004123"/>
    </source>
</evidence>
<keyword evidence="2" id="KW-0805">Transcription regulation</keyword>
<dbReference type="PANTHER" id="PTHR31920:SF112">
    <property type="entry name" value="TF-B3 DOMAIN-CONTAINING PROTEIN"/>
    <property type="match status" value="1"/>
</dbReference>
<keyword evidence="9" id="KW-1185">Reference proteome</keyword>
<dbReference type="SMART" id="SM01019">
    <property type="entry name" value="B3"/>
    <property type="match status" value="1"/>
</dbReference>
<comment type="caution">
    <text evidence="8">The sequence shown here is derived from an EMBL/GenBank/DDBJ whole genome shotgun (WGS) entry which is preliminary data.</text>
</comment>
<organism evidence="8 9">
    <name type="scientific">Castilleja foliolosa</name>
    <dbReference type="NCBI Taxonomy" id="1961234"/>
    <lineage>
        <taxon>Eukaryota</taxon>
        <taxon>Viridiplantae</taxon>
        <taxon>Streptophyta</taxon>
        <taxon>Embryophyta</taxon>
        <taxon>Tracheophyta</taxon>
        <taxon>Spermatophyta</taxon>
        <taxon>Magnoliopsida</taxon>
        <taxon>eudicotyledons</taxon>
        <taxon>Gunneridae</taxon>
        <taxon>Pentapetalae</taxon>
        <taxon>asterids</taxon>
        <taxon>lamiids</taxon>
        <taxon>Lamiales</taxon>
        <taxon>Orobanchaceae</taxon>
        <taxon>Pedicularideae</taxon>
        <taxon>Castillejinae</taxon>
        <taxon>Castilleja</taxon>
    </lineage>
</organism>
<dbReference type="PROSITE" id="PS50863">
    <property type="entry name" value="B3"/>
    <property type="match status" value="1"/>
</dbReference>
<dbReference type="InterPro" id="IPR003340">
    <property type="entry name" value="B3_DNA-bd"/>
</dbReference>
<keyword evidence="5" id="KW-0539">Nucleus</keyword>
<dbReference type="AlphaFoldDB" id="A0ABD3BLD3"/>
<keyword evidence="3" id="KW-0238">DNA-binding</keyword>
<evidence type="ECO:0000313" key="8">
    <source>
        <dbReference type="EMBL" id="KAL3617545.1"/>
    </source>
</evidence>
<evidence type="ECO:0000256" key="3">
    <source>
        <dbReference type="ARBA" id="ARBA00023125"/>
    </source>
</evidence>
<feature type="compositionally biased region" description="Basic and acidic residues" evidence="6">
    <location>
        <begin position="8"/>
        <end position="24"/>
    </location>
</feature>
<gene>
    <name evidence="8" type="ORF">CASFOL_037866</name>
</gene>
<protein>
    <recommendedName>
        <fullName evidence="7">TF-B3 domain-containing protein</fullName>
    </recommendedName>
</protein>
<dbReference type="GO" id="GO:0005634">
    <property type="term" value="C:nucleus"/>
    <property type="evidence" value="ECO:0007669"/>
    <property type="project" value="UniProtKB-SubCell"/>
</dbReference>
<dbReference type="InterPro" id="IPR015300">
    <property type="entry name" value="DNA-bd_pseudobarrel_sf"/>
</dbReference>
<dbReference type="SUPFAM" id="SSF101936">
    <property type="entry name" value="DNA-binding pseudobarrel domain"/>
    <property type="match status" value="1"/>
</dbReference>
<accession>A0ABD3BLD3</accession>
<feature type="region of interest" description="Disordered" evidence="6">
    <location>
        <begin position="144"/>
        <end position="172"/>
    </location>
</feature>
<evidence type="ECO:0000256" key="4">
    <source>
        <dbReference type="ARBA" id="ARBA00023163"/>
    </source>
</evidence>
<feature type="domain" description="TF-B3" evidence="7">
    <location>
        <begin position="30"/>
        <end position="123"/>
    </location>
</feature>